<dbReference type="PANTHER" id="PTHR11575:SF24">
    <property type="entry name" value="5'-NUCLEOTIDASE"/>
    <property type="match status" value="1"/>
</dbReference>
<reference evidence="5" key="1">
    <citation type="submission" date="2016-10" db="EMBL/GenBank/DDBJ databases">
        <authorList>
            <person name="Varghese N."/>
            <person name="Submissions S."/>
        </authorList>
    </citation>
    <scope>NUCLEOTIDE SEQUENCE [LARGE SCALE GENOMIC DNA]</scope>
    <source>
        <strain evidence="5">CGMCC 1.10121</strain>
    </source>
</reference>
<dbReference type="PANTHER" id="PTHR11575">
    <property type="entry name" value="5'-NUCLEOTIDASE-RELATED"/>
    <property type="match status" value="1"/>
</dbReference>
<evidence type="ECO:0000259" key="2">
    <source>
        <dbReference type="Pfam" id="PF00149"/>
    </source>
</evidence>
<dbReference type="GO" id="GO:0016787">
    <property type="term" value="F:hydrolase activity"/>
    <property type="evidence" value="ECO:0007669"/>
    <property type="project" value="InterPro"/>
</dbReference>
<dbReference type="PRINTS" id="PR01607">
    <property type="entry name" value="APYRASEFAMLY"/>
</dbReference>
<dbReference type="InterPro" id="IPR006179">
    <property type="entry name" value="5_nucleotidase/apyrase"/>
</dbReference>
<dbReference type="GO" id="GO:0009166">
    <property type="term" value="P:nucleotide catabolic process"/>
    <property type="evidence" value="ECO:0007669"/>
    <property type="project" value="InterPro"/>
</dbReference>
<evidence type="ECO:0000256" key="1">
    <source>
        <dbReference type="ARBA" id="ARBA00022729"/>
    </source>
</evidence>
<dbReference type="InterPro" id="IPR004843">
    <property type="entry name" value="Calcineurin-like_PHP"/>
</dbReference>
<sequence length="449" mass="48187">MTLRLLHYSDLENAYDDPTRIGRLAATIDARRDDRTLVVGTGDDTAPGVLALETEGRQALEFFDAVAPDAETFGNHDFDFGPANTRDVVADSPQPWLSANVYEPDGERRFADAAPGLVIERDGTSVGLLGLTDPKTPAMCPPAADLVFADPVAAARETVADLRARGVDHVVVLSHLGRGDDELARTVDVDVILGGHLHSERRDRVAGTLLTRPGPNGAVLWEVELDETGATATRHDVTETTVDAAVADRLRTLMDATGLSEVVAVASDPIVRDRERRFGGECRVGNLVADAYRWVTDADVAFTNTGGLRDGPSLDGEVTVADLVGLSPFAGRLRTAEVRGDDLRALVERAATLSADLDGKRWFGHVSGLAVVWDREAMELVELTHEGDPVDPAATYTLATNGFVVGAEQFPAPTREDVVADHGVQYDAIVAYARERGLDVELDGRLQDI</sequence>
<name>A0A1H8TU81_9EURY</name>
<keyword evidence="1" id="KW-0732">Signal</keyword>
<organism evidence="4 5">
    <name type="scientific">Halogranum amylolyticum</name>
    <dbReference type="NCBI Taxonomy" id="660520"/>
    <lineage>
        <taxon>Archaea</taxon>
        <taxon>Methanobacteriati</taxon>
        <taxon>Methanobacteriota</taxon>
        <taxon>Stenosarchaea group</taxon>
        <taxon>Halobacteria</taxon>
        <taxon>Halobacteriales</taxon>
        <taxon>Haloferacaceae</taxon>
    </lineage>
</organism>
<dbReference type="Gene3D" id="3.90.780.10">
    <property type="entry name" value="5'-Nucleotidase, C-terminal domain"/>
    <property type="match status" value="1"/>
</dbReference>
<dbReference type="Pfam" id="PF02872">
    <property type="entry name" value="5_nucleotid_C"/>
    <property type="match status" value="1"/>
</dbReference>
<dbReference type="InterPro" id="IPR029052">
    <property type="entry name" value="Metallo-depent_PP-like"/>
</dbReference>
<accession>A0A1H8TU81</accession>
<gene>
    <name evidence="4" type="ORF">SAMN04487948_10897</name>
</gene>
<keyword evidence="5" id="KW-1185">Reference proteome</keyword>
<dbReference type="RefSeq" id="WP_089825521.1">
    <property type="nucleotide sequence ID" value="NZ_FODV01000008.1"/>
</dbReference>
<proteinExistence type="predicted"/>
<dbReference type="EMBL" id="FODV01000008">
    <property type="protein sequence ID" value="SEO93978.1"/>
    <property type="molecule type" value="Genomic_DNA"/>
</dbReference>
<evidence type="ECO:0000259" key="3">
    <source>
        <dbReference type="Pfam" id="PF02872"/>
    </source>
</evidence>
<dbReference type="AlphaFoldDB" id="A0A1H8TU81"/>
<protein>
    <submittedName>
        <fullName evidence="4">5'-nucleotidase, C-terminal domain</fullName>
    </submittedName>
</protein>
<dbReference type="SUPFAM" id="SSF55816">
    <property type="entry name" value="5'-nucleotidase (syn. UDP-sugar hydrolase), C-terminal domain"/>
    <property type="match status" value="1"/>
</dbReference>
<dbReference type="InterPro" id="IPR036907">
    <property type="entry name" value="5'-Nucleotdase_C_sf"/>
</dbReference>
<dbReference type="SUPFAM" id="SSF56300">
    <property type="entry name" value="Metallo-dependent phosphatases"/>
    <property type="match status" value="1"/>
</dbReference>
<dbReference type="CDD" id="cd00845">
    <property type="entry name" value="MPP_UshA_N_like"/>
    <property type="match status" value="1"/>
</dbReference>
<feature type="domain" description="Calcineurin-like phosphoesterase" evidence="2">
    <location>
        <begin position="3"/>
        <end position="199"/>
    </location>
</feature>
<dbReference type="OrthoDB" id="21342at2157"/>
<dbReference type="Proteomes" id="UP000199126">
    <property type="component" value="Unassembled WGS sequence"/>
</dbReference>
<feature type="domain" description="5'-Nucleotidase C-terminal" evidence="3">
    <location>
        <begin position="263"/>
        <end position="412"/>
    </location>
</feature>
<evidence type="ECO:0000313" key="5">
    <source>
        <dbReference type="Proteomes" id="UP000199126"/>
    </source>
</evidence>
<dbReference type="Pfam" id="PF00149">
    <property type="entry name" value="Metallophos"/>
    <property type="match status" value="1"/>
</dbReference>
<evidence type="ECO:0000313" key="4">
    <source>
        <dbReference type="EMBL" id="SEO93978.1"/>
    </source>
</evidence>
<dbReference type="InterPro" id="IPR008334">
    <property type="entry name" value="5'-Nucleotdase_C"/>
</dbReference>
<dbReference type="Gene3D" id="3.60.21.10">
    <property type="match status" value="1"/>
</dbReference>